<keyword evidence="6" id="KW-1185">Reference proteome</keyword>
<feature type="compositionally biased region" description="Basic and acidic residues" evidence="3">
    <location>
        <begin position="820"/>
        <end position="830"/>
    </location>
</feature>
<dbReference type="Ensembl" id="ENSCCRT00010068713.1">
    <property type="protein sequence ID" value="ENSCCRP00010062620.1"/>
    <property type="gene ID" value="ENSCCRG00010026663.1"/>
</dbReference>
<feature type="compositionally biased region" description="Basic and acidic residues" evidence="3">
    <location>
        <begin position="241"/>
        <end position="251"/>
    </location>
</feature>
<accession>A0A8C1QSW8</accession>
<reference evidence="5" key="1">
    <citation type="submission" date="2025-08" db="UniProtKB">
        <authorList>
            <consortium name="Ensembl"/>
        </authorList>
    </citation>
    <scope>IDENTIFICATION</scope>
</reference>
<protein>
    <submittedName>
        <fullName evidence="5">Cilia and flagella associated protein 58</fullName>
    </submittedName>
</protein>
<sequence>METEESTFEALEKDIQEVLNELLGDEKFEKFRVEYEKIAKALQKSHENEKRLMSKCRELNAEIMSNTVKVSTAMKLADEDQTTITSLKMEIDKAWKMVEASHAKELQAKETIQKLKEEITSLNKLIEKGAGVSEGQEYSIGDLLKIKEDLTKQRDKLLSEVVTLRENLTKATDAQQEIEAEKNKAMDTIAQLQQDIQVRQNEIHRETRRKEKLEKEVKQLQTDLESKQSDIKSLTQQSQRLQDDQQKLEQQLQEHKIINEKTSKEMEQLQHRNTKLQQDNEQNGNSLEQLSQQNQQRASDLKMKEEEVTQLKQEITKLTKMREGVQRRLRQMEEQKLEVENQRETLKNQITGLDREMETAKKQMDMDKKAIDELVRERDILNKNMIKAANETDKQQTIVKLHEQSKKSLEQEILNYRDEAQKQRKIIYQLEKERDRYINEASELTKKVLENIEDIKLKEMQIFEYKKRIAEAETKLKQQQNLYEDVRTERNLFSKNLIEAKDQNAEMKRKVKIVNHMFEQLKDEITTKEVALDKERQEFQRVERERENLKAELQRMRQQAQETNQFIEKQEAEKRELLKIIAEADAERIRQKKELDQVRNERDLLGMQLMKRNEALALLYEKIKIQHSIMNKGDIQYNERLEDIRLLKLEIKKQRREKNILNKTVSNVEDLRHEVFHMQRELLKERTRCRALEDELGNPLNVHRWRKLEASDPSSFELIQKIHSLQRRLIAKTQEVVEKELMLQEKEKLYVELKHILARQPGPEAAEKLQVYQRTLREKTKQLKVLTAELNMHESQSEDYKYEIERLAHELQEVKKKYLAQKRKDQEHSKRPSILPTSRQEQPPLTWMKMIPQITVRKEKGIWREINEPVNWKDFSCFVSVFLGANRDTENYIVMQKRSLLLAD</sequence>
<name>A0A8C1QSW8_CYPCA</name>
<evidence type="ECO:0000256" key="3">
    <source>
        <dbReference type="SAM" id="MobiDB-lite"/>
    </source>
</evidence>
<organism evidence="5 6">
    <name type="scientific">Cyprinus carpio</name>
    <name type="common">Common carp</name>
    <dbReference type="NCBI Taxonomy" id="7962"/>
    <lineage>
        <taxon>Eukaryota</taxon>
        <taxon>Metazoa</taxon>
        <taxon>Chordata</taxon>
        <taxon>Craniata</taxon>
        <taxon>Vertebrata</taxon>
        <taxon>Euteleostomi</taxon>
        <taxon>Actinopterygii</taxon>
        <taxon>Neopterygii</taxon>
        <taxon>Teleostei</taxon>
        <taxon>Ostariophysi</taxon>
        <taxon>Cypriniformes</taxon>
        <taxon>Cyprinidae</taxon>
        <taxon>Cyprininae</taxon>
        <taxon>Cyprinus</taxon>
    </lineage>
</organism>
<feature type="region of interest" description="Disordered" evidence="3">
    <location>
        <begin position="820"/>
        <end position="840"/>
    </location>
</feature>
<evidence type="ECO:0000313" key="6">
    <source>
        <dbReference type="Proteomes" id="UP000694427"/>
    </source>
</evidence>
<evidence type="ECO:0000256" key="1">
    <source>
        <dbReference type="ARBA" id="ARBA00023054"/>
    </source>
</evidence>
<proteinExistence type="predicted"/>
<feature type="domain" description="Cilia- and flagella-associated protein 58 central coiled coil" evidence="4">
    <location>
        <begin position="358"/>
        <end position="662"/>
    </location>
</feature>
<feature type="region of interest" description="Disordered" evidence="3">
    <location>
        <begin position="220"/>
        <end position="251"/>
    </location>
</feature>
<keyword evidence="1 2" id="KW-0175">Coiled coil</keyword>
<feature type="compositionally biased region" description="Basic and acidic residues" evidence="3">
    <location>
        <begin position="220"/>
        <end position="230"/>
    </location>
</feature>
<dbReference type="PANTHER" id="PTHR32083:SF0">
    <property type="entry name" value="CILIA AND FLAGELLA-ASSOCIATED PROTEIN 58"/>
    <property type="match status" value="1"/>
</dbReference>
<feature type="region of interest" description="Disordered" evidence="3">
    <location>
        <begin position="266"/>
        <end position="305"/>
    </location>
</feature>
<dbReference type="Proteomes" id="UP000694427">
    <property type="component" value="Unplaced"/>
</dbReference>
<dbReference type="GO" id="GO:0005856">
    <property type="term" value="C:cytoskeleton"/>
    <property type="evidence" value="ECO:0007669"/>
    <property type="project" value="TreeGrafter"/>
</dbReference>
<feature type="compositionally biased region" description="Low complexity" evidence="3">
    <location>
        <begin position="282"/>
        <end position="296"/>
    </location>
</feature>
<reference evidence="5" key="2">
    <citation type="submission" date="2025-09" db="UniProtKB">
        <authorList>
            <consortium name="Ensembl"/>
        </authorList>
    </citation>
    <scope>IDENTIFICATION</scope>
</reference>
<evidence type="ECO:0000256" key="2">
    <source>
        <dbReference type="SAM" id="Coils"/>
    </source>
</evidence>
<feature type="coiled-coil region" evidence="2">
    <location>
        <begin position="1"/>
        <end position="62"/>
    </location>
</feature>
<evidence type="ECO:0000313" key="5">
    <source>
        <dbReference type="Ensembl" id="ENSCCRP00010062620.1"/>
    </source>
</evidence>
<dbReference type="InterPro" id="IPR049270">
    <property type="entry name" value="CFAP58_CC"/>
</dbReference>
<dbReference type="Pfam" id="PF21771">
    <property type="entry name" value="CFAP58_CC"/>
    <property type="match status" value="1"/>
</dbReference>
<evidence type="ECO:0000259" key="4">
    <source>
        <dbReference type="Pfam" id="PF21771"/>
    </source>
</evidence>
<feature type="coiled-coil region" evidence="2">
    <location>
        <begin position="637"/>
        <end position="671"/>
    </location>
</feature>
<gene>
    <name evidence="5" type="primary">LOC109064038</name>
</gene>
<dbReference type="Gene3D" id="6.10.250.3110">
    <property type="match status" value="1"/>
</dbReference>
<dbReference type="AlphaFoldDB" id="A0A8C1QSW8"/>
<dbReference type="PANTHER" id="PTHR32083">
    <property type="entry name" value="CILIA AND FLAGELLA-ASSOCIATED PROTEIN 58-RELATED"/>
    <property type="match status" value="1"/>
</dbReference>